<evidence type="ECO:0000313" key="6">
    <source>
        <dbReference type="EMBL" id="HDM90680.1"/>
    </source>
</evidence>
<name>A0A7C1BG86_UNCW3</name>
<dbReference type="InterPro" id="IPR052561">
    <property type="entry name" value="ComplexI_Subunit1"/>
</dbReference>
<dbReference type="PANTHER" id="PTHR43359">
    <property type="entry name" value="FORMATE HYDROGENLYASE SUBUNIT 4"/>
    <property type="match status" value="1"/>
</dbReference>
<dbReference type="Proteomes" id="UP000885931">
    <property type="component" value="Unassembled WGS sequence"/>
</dbReference>
<evidence type="ECO:0000256" key="1">
    <source>
        <dbReference type="ARBA" id="ARBA00004141"/>
    </source>
</evidence>
<dbReference type="Pfam" id="PF00146">
    <property type="entry name" value="NADHdh"/>
    <property type="match status" value="1"/>
</dbReference>
<evidence type="ECO:0000256" key="3">
    <source>
        <dbReference type="ARBA" id="ARBA00022989"/>
    </source>
</evidence>
<proteinExistence type="predicted"/>
<dbReference type="PANTHER" id="PTHR43359:SF1">
    <property type="entry name" value="FORMATE HYDROGENLYASE SUBUNIT 4-RELATED"/>
    <property type="match status" value="1"/>
</dbReference>
<gene>
    <name evidence="6" type="ORF">ENG67_05715</name>
</gene>
<evidence type="ECO:0000256" key="2">
    <source>
        <dbReference type="ARBA" id="ARBA00022692"/>
    </source>
</evidence>
<keyword evidence="2 5" id="KW-0812">Transmembrane</keyword>
<keyword evidence="4 5" id="KW-0472">Membrane</keyword>
<feature type="transmembrane region" description="Helical" evidence="5">
    <location>
        <begin position="93"/>
        <end position="115"/>
    </location>
</feature>
<dbReference type="GO" id="GO:0005886">
    <property type="term" value="C:plasma membrane"/>
    <property type="evidence" value="ECO:0007669"/>
    <property type="project" value="TreeGrafter"/>
</dbReference>
<feature type="transmembrane region" description="Helical" evidence="5">
    <location>
        <begin position="241"/>
        <end position="262"/>
    </location>
</feature>
<dbReference type="AlphaFoldDB" id="A0A7C1BG86"/>
<dbReference type="EMBL" id="DRBW01000210">
    <property type="protein sequence ID" value="HDM90680.1"/>
    <property type="molecule type" value="Genomic_DNA"/>
</dbReference>
<feature type="transmembrane region" description="Helical" evidence="5">
    <location>
        <begin position="127"/>
        <end position="146"/>
    </location>
</feature>
<evidence type="ECO:0000256" key="5">
    <source>
        <dbReference type="SAM" id="Phobius"/>
    </source>
</evidence>
<protein>
    <submittedName>
        <fullName evidence="6">NADH-quinone oxidoreductase subunit H</fullName>
    </submittedName>
</protein>
<dbReference type="InterPro" id="IPR001694">
    <property type="entry name" value="NADH_UbQ_OxRdtase_su1/FPO"/>
</dbReference>
<sequence>MLEFFLVLIGITALGLLYGGIARKWSARIQRRYGPPFYQNFLDVFKLLGKKNTKSHGVMFALGPVIAFTGITLSLFFLPLGNSRPLLSFEGDIFVLFYLLVIAPLGMALGAGEAANPNATIGIARGLTLMLGYELIFFLSALAVMMKFNTASLWKIVELQGTFPDWNLFPFFLSAFAGLIALQGMMGEKPFDLTVAPHEIASGPMVEYNGKYLGLLQLYHAIAIVVETGLFVNLFLGGGSILTFILKTFFVFMLAVTVDNIMPRFRIGQAVKFYWKYPLIISLLGILVVFIWR</sequence>
<feature type="transmembrane region" description="Helical" evidence="5">
    <location>
        <begin position="274"/>
        <end position="292"/>
    </location>
</feature>
<organism evidence="6">
    <name type="scientific">candidate division WOR-3 bacterium</name>
    <dbReference type="NCBI Taxonomy" id="2052148"/>
    <lineage>
        <taxon>Bacteria</taxon>
        <taxon>Bacteria division WOR-3</taxon>
    </lineage>
</organism>
<keyword evidence="3 5" id="KW-1133">Transmembrane helix</keyword>
<accession>A0A7C1BG86</accession>
<feature type="transmembrane region" description="Helical" evidence="5">
    <location>
        <begin position="6"/>
        <end position="22"/>
    </location>
</feature>
<feature type="transmembrane region" description="Helical" evidence="5">
    <location>
        <begin position="58"/>
        <end position="81"/>
    </location>
</feature>
<comment type="caution">
    <text evidence="6">The sequence shown here is derived from an EMBL/GenBank/DDBJ whole genome shotgun (WGS) entry which is preliminary data.</text>
</comment>
<feature type="transmembrane region" description="Helical" evidence="5">
    <location>
        <begin position="212"/>
        <end position="235"/>
    </location>
</feature>
<evidence type="ECO:0000256" key="4">
    <source>
        <dbReference type="ARBA" id="ARBA00023136"/>
    </source>
</evidence>
<comment type="subcellular location">
    <subcellularLocation>
        <location evidence="1">Membrane</location>
        <topology evidence="1">Multi-pass membrane protein</topology>
    </subcellularLocation>
</comment>
<reference evidence="6" key="1">
    <citation type="journal article" date="2020" name="mSystems">
        <title>Genome- and Community-Level Interaction Insights into Carbon Utilization and Element Cycling Functions of Hydrothermarchaeota in Hydrothermal Sediment.</title>
        <authorList>
            <person name="Zhou Z."/>
            <person name="Liu Y."/>
            <person name="Xu W."/>
            <person name="Pan J."/>
            <person name="Luo Z.H."/>
            <person name="Li M."/>
        </authorList>
    </citation>
    <scope>NUCLEOTIDE SEQUENCE [LARGE SCALE GENOMIC DNA]</scope>
    <source>
        <strain evidence="6">HyVt-237</strain>
    </source>
</reference>